<feature type="repeat" description="WD" evidence="4">
    <location>
        <begin position="1942"/>
        <end position="1973"/>
    </location>
</feature>
<dbReference type="PANTHER" id="PTHR44662:SF1">
    <property type="entry name" value="WD REPEAT-CONTAINING PROTEIN 81"/>
    <property type="match status" value="1"/>
</dbReference>
<gene>
    <name evidence="8" type="primary">LOC113208423</name>
</gene>
<accession>A0A9C6XSH5</accession>
<dbReference type="PROSITE" id="PS50294">
    <property type="entry name" value="WD_REPEATS_REGION"/>
    <property type="match status" value="1"/>
</dbReference>
<dbReference type="InterPro" id="IPR036372">
    <property type="entry name" value="BEACH_dom_sf"/>
</dbReference>
<dbReference type="PANTHER" id="PTHR44662">
    <property type="entry name" value="WD REPEAT-CONTAINING PROTEIN 81"/>
    <property type="match status" value="1"/>
</dbReference>
<organism evidence="7 8">
    <name type="scientific">Frankliniella occidentalis</name>
    <name type="common">Western flower thrips</name>
    <name type="synonym">Euthrips occidentalis</name>
    <dbReference type="NCBI Taxonomy" id="133901"/>
    <lineage>
        <taxon>Eukaryota</taxon>
        <taxon>Metazoa</taxon>
        <taxon>Ecdysozoa</taxon>
        <taxon>Arthropoda</taxon>
        <taxon>Hexapoda</taxon>
        <taxon>Insecta</taxon>
        <taxon>Pterygota</taxon>
        <taxon>Neoptera</taxon>
        <taxon>Paraneoptera</taxon>
        <taxon>Thysanoptera</taxon>
        <taxon>Terebrantia</taxon>
        <taxon>Thripoidea</taxon>
        <taxon>Thripidae</taxon>
        <taxon>Frankliniella</taxon>
    </lineage>
</organism>
<dbReference type="InterPro" id="IPR052651">
    <property type="entry name" value="WDR81"/>
</dbReference>
<dbReference type="RefSeq" id="XP_052129508.1">
    <property type="nucleotide sequence ID" value="XM_052273548.1"/>
</dbReference>
<dbReference type="SUPFAM" id="SSF50978">
    <property type="entry name" value="WD40 repeat-like"/>
    <property type="match status" value="1"/>
</dbReference>
<dbReference type="InterPro" id="IPR036322">
    <property type="entry name" value="WD40_repeat_dom_sf"/>
</dbReference>
<dbReference type="SMART" id="SM01026">
    <property type="entry name" value="Beach"/>
    <property type="match status" value="1"/>
</dbReference>
<feature type="compositionally biased region" description="Polar residues" evidence="5">
    <location>
        <begin position="1071"/>
        <end position="1080"/>
    </location>
</feature>
<feature type="domain" description="BEACH" evidence="6">
    <location>
        <begin position="350"/>
        <end position="619"/>
    </location>
</feature>
<dbReference type="SMART" id="SM00320">
    <property type="entry name" value="WD40"/>
    <property type="match status" value="5"/>
</dbReference>
<proteinExistence type="predicted"/>
<dbReference type="OrthoDB" id="29306at2759"/>
<dbReference type="GO" id="GO:0005739">
    <property type="term" value="C:mitochondrion"/>
    <property type="evidence" value="ECO:0007669"/>
    <property type="project" value="TreeGrafter"/>
</dbReference>
<dbReference type="GO" id="GO:0035973">
    <property type="term" value="P:aggrephagy"/>
    <property type="evidence" value="ECO:0007669"/>
    <property type="project" value="TreeGrafter"/>
</dbReference>
<evidence type="ECO:0000256" key="5">
    <source>
        <dbReference type="SAM" id="MobiDB-lite"/>
    </source>
</evidence>
<protein>
    <submittedName>
        <fullName evidence="8">WD repeat-containing protein 81</fullName>
    </submittedName>
</protein>
<dbReference type="FunFam" id="1.10.1540.10:FF:000003">
    <property type="entry name" value="WD repeat-containing protein 81 isoform X1"/>
    <property type="match status" value="1"/>
</dbReference>
<dbReference type="SUPFAM" id="SSF81837">
    <property type="entry name" value="BEACH domain"/>
    <property type="match status" value="1"/>
</dbReference>
<feature type="region of interest" description="Disordered" evidence="5">
    <location>
        <begin position="1548"/>
        <end position="1584"/>
    </location>
</feature>
<sequence length="2060" mass="229383">MSFSSITHVTEVLGIPQHYLRRSNRDCTVDATVHKTWLKSLIHTCQAPEFTHHETYGDDEVQSWVQQGEDLGQDWRRFHLRVILKQAKQVIPLPRLRSSISTNENNSTETILSYGELLHYISHTNHRNMWKDMYKKYFPDRNMVKESNDEPHINMTSFELTLRDIISRTYGCPIISLTGSPDLDFGLRNRRIMLKLDPHCNILPAVVAVETDTSFIIFFQPFIAHSLQDCVSFSPAVLGSCHTKPLFILYQLVQVMCALHDRGLVLGNISLSDILLSENLWIQVIPFIEDNIYDVPLRSEQLSKTFAKSDNIGKESANSSFLDDPIIQKDNSQCSDEQNIDRESNTNQECTRERCIGLEKACHLWITGQMSNLEYLTQLNHLAGRRHGDPTCHHVLPWVSDFSAPNGVNWRDFTKSKFRLNKGDRQLDLTYDVGVGSAQVPHHVSDVLSDITYYVYLSRRTPKSVLCKVVRSTWVPAEYPSSIQRMQEWTPDECIPEFFTDPTVFKSTHEDLPDLEVPSWVSSPEEFVERHREMLESPHVSERLNHWIDLTFGYKLSGAAAVKAKNVCLHLVDSHTTLNNSGVVQLFTQPHPQKVCASPYWGKVPPRIFSSLRSTKVDRDIGEEDLCGSGFEDDDHSLAQSSVPNKPSPLALSRFLSRSRGSLLTPSAEECPSTNVIPKAASTNAQNNITNVNVSNSTIHLPRDFHPTSALQAVESLHTFLGKTFHHGVSEEAFQTNDIDQKPLTRYKLQIVASKRLREMQVLGCLIVELFLAGRLRASATSHEQRLQVCQSAARHCGDQLPRCVRKVVSLLLQIHSTNSTIPGEETDNLPFSGPGVRYPLISSNGLPPPSAHQFLQPLLSSMLIAFPKQFLTVFALLRKSQDYSSLSRELCWRSENAEGQEDEKYILTEKLRECWVKTVAHDLTLVLPQLDTSLVPLLLPHIRQLMEDPNSAVLATWYLFDPIAQALGPSATCGHLLETIVKLYSEFRVGDEAIKDNGGNVDSERIVNRNMKQAKLFHRTFLLRLIVRFGLKAFLDNFVTPLVEAVGGYHESSRKSNSTFNDKGTRLRRQNTSASTNLKSCGLNEPSLLEGVDTVHQDSSAGKSLNSAGFLSPMDDDLSGGENETENPRRSTSADLGGNGIETEVEPEMFVLDTDEDPAPLDRLMHQLDLHPDDGDDYEDMPLVQANVYDTNAGPKSPTIPIPGNSETSYDTGMLSSDGEDLKINNDGFDGNLSHASVVQSDDECQNEISGSSSVLKLDKDFKVSDVSTDSLVWLAHRLGPVLSARYLSRNLLRMLTLCYLRSENLQPVSSPGVPFPSPDNLQIIGWNVIGDHNAANVLHCLSTISALYGEQLIVLQYLPHMGELIAHCRRKLTLNLEAGLVGCLALLRHIIPFMTDNTLMDQLQDVILKTILHPAVRLLSTTRMAYPSGWVARMAVTTKFCDALYLLSLRLGREMTHRHLAVPALQRFFLTFSKAHLDRANALTLSATPNSYTSGDGPLIESVAQRDTVSPLRSLEESSYLEIRRDGTITEWAVRRGASVQITHVRSRSRMCDSESADSYSPPQPARKPHPEAEGSSDALDSDPIRKQAQDELCLVFSPQLAHLVYIPFFRFLGEPVVEQALKNHLLIQDLCFEYEQEMQHAAPSGVPDDMFYLSDYLSPPTPLDMDRAGSGSFGTNVALIGNRIELQRPDIQSGGSSIEQVQHEAMAQAHLRVETSSTRHLRGNWLAYWEHEIGRAEKDCRFNFKQIKLQTFTGHTNAVRSIVALGNENSFLSGSRDKTVKLWSLRSQGDGSTVSQCQWNFSGHRKSIISLTFIESLRLVASCDSVVQLWDPWYGKVVCNQPGELLGGSTTTRSPPPINVLRALPAPSPAILAATTDSTLRLLDARLSLYVNQLKVSLTPVGLVRCMAIGPSGFWAAVGQSSGFLTILDIRTGLIIASWKGHEGEVLQLVAVNDTTLVSSSLDQTVSVWNAIDGKLRFHLRGPTEPVHCLGAYCSELISGTTANRIGVHTAIDSAASFSSTRLRSDTFKGVLTTMAVLPLNRLLLLGADSGIITLLS</sequence>
<dbReference type="InterPro" id="IPR011009">
    <property type="entry name" value="Kinase-like_dom_sf"/>
</dbReference>
<evidence type="ECO:0000313" key="8">
    <source>
        <dbReference type="RefSeq" id="XP_052129508.1"/>
    </source>
</evidence>
<dbReference type="InterPro" id="IPR015943">
    <property type="entry name" value="WD40/YVTN_repeat-like_dom_sf"/>
</dbReference>
<dbReference type="PROSITE" id="PS50082">
    <property type="entry name" value="WD_REPEATS_2"/>
    <property type="match status" value="3"/>
</dbReference>
<dbReference type="Proteomes" id="UP000504606">
    <property type="component" value="Unplaced"/>
</dbReference>
<dbReference type="GeneID" id="113208423"/>
<evidence type="ECO:0000256" key="3">
    <source>
        <dbReference type="ARBA" id="ARBA00022737"/>
    </source>
</evidence>
<dbReference type="CTD" id="124997"/>
<keyword evidence="3" id="KW-0677">Repeat</keyword>
<evidence type="ECO:0000259" key="6">
    <source>
        <dbReference type="PROSITE" id="PS50197"/>
    </source>
</evidence>
<dbReference type="PROSITE" id="PS50197">
    <property type="entry name" value="BEACH"/>
    <property type="match status" value="1"/>
</dbReference>
<evidence type="ECO:0000313" key="7">
    <source>
        <dbReference type="Proteomes" id="UP000504606"/>
    </source>
</evidence>
<reference evidence="8" key="1">
    <citation type="submission" date="2025-08" db="UniProtKB">
        <authorList>
            <consortium name="RefSeq"/>
        </authorList>
    </citation>
    <scope>IDENTIFICATION</scope>
    <source>
        <tissue evidence="8">Whole organism</tissue>
    </source>
</reference>
<feature type="compositionally biased region" description="Polar residues" evidence="5">
    <location>
        <begin position="1098"/>
        <end position="1110"/>
    </location>
</feature>
<feature type="region of interest" description="Disordered" evidence="5">
    <location>
        <begin position="1051"/>
        <end position="1141"/>
    </location>
</feature>
<keyword evidence="2 4" id="KW-0853">WD repeat</keyword>
<name>A0A9C6XSH5_FRAOC</name>
<dbReference type="InterPro" id="IPR001680">
    <property type="entry name" value="WD40_rpt"/>
</dbReference>
<dbReference type="KEGG" id="foc:113208423"/>
<dbReference type="Pfam" id="PF02138">
    <property type="entry name" value="Beach"/>
    <property type="match status" value="1"/>
</dbReference>
<evidence type="ECO:0000256" key="1">
    <source>
        <dbReference type="ARBA" id="ARBA00004419"/>
    </source>
</evidence>
<dbReference type="Pfam" id="PF00400">
    <property type="entry name" value="WD40"/>
    <property type="match status" value="3"/>
</dbReference>
<dbReference type="InterPro" id="IPR000409">
    <property type="entry name" value="BEACH_dom"/>
</dbReference>
<feature type="compositionally biased region" description="Acidic residues" evidence="5">
    <location>
        <begin position="1115"/>
        <end position="1126"/>
    </location>
</feature>
<feature type="repeat" description="WD" evidence="4">
    <location>
        <begin position="1755"/>
        <end position="1790"/>
    </location>
</feature>
<dbReference type="GO" id="GO:0005776">
    <property type="term" value="C:autophagosome"/>
    <property type="evidence" value="ECO:0007669"/>
    <property type="project" value="UniProtKB-SubCell"/>
</dbReference>
<dbReference type="GO" id="GO:0035014">
    <property type="term" value="F:phosphatidylinositol 3-kinase regulator activity"/>
    <property type="evidence" value="ECO:0007669"/>
    <property type="project" value="TreeGrafter"/>
</dbReference>
<evidence type="ECO:0000256" key="4">
    <source>
        <dbReference type="PROSITE-ProRule" id="PRU00221"/>
    </source>
</evidence>
<comment type="subcellular location">
    <subcellularLocation>
        <location evidence="1">Cytoplasmic vesicle</location>
        <location evidence="1">Autophagosome</location>
    </subcellularLocation>
</comment>
<feature type="repeat" description="WD" evidence="4">
    <location>
        <begin position="1804"/>
        <end position="1834"/>
    </location>
</feature>
<keyword evidence="7" id="KW-1185">Reference proteome</keyword>
<evidence type="ECO:0000256" key="2">
    <source>
        <dbReference type="ARBA" id="ARBA00022574"/>
    </source>
</evidence>
<dbReference type="Gene3D" id="2.130.10.10">
    <property type="entry name" value="YVTN repeat-like/Quinoprotein amine dehydrogenase"/>
    <property type="match status" value="2"/>
</dbReference>
<dbReference type="Gene3D" id="1.10.1540.10">
    <property type="entry name" value="BEACH domain"/>
    <property type="match status" value="1"/>
</dbReference>
<dbReference type="CDD" id="cd06071">
    <property type="entry name" value="Beach"/>
    <property type="match status" value="1"/>
</dbReference>
<dbReference type="SUPFAM" id="SSF56112">
    <property type="entry name" value="Protein kinase-like (PK-like)"/>
    <property type="match status" value="1"/>
</dbReference>